<name>A0A842HWG8_9SPHN</name>
<organism evidence="10 11">
    <name type="scientific">Parasphingopyxis marina</name>
    <dbReference type="NCBI Taxonomy" id="2761622"/>
    <lineage>
        <taxon>Bacteria</taxon>
        <taxon>Pseudomonadati</taxon>
        <taxon>Pseudomonadota</taxon>
        <taxon>Alphaproteobacteria</taxon>
        <taxon>Sphingomonadales</taxon>
        <taxon>Sphingomonadaceae</taxon>
        <taxon>Parasphingopyxis</taxon>
    </lineage>
</organism>
<evidence type="ECO:0000256" key="2">
    <source>
        <dbReference type="ARBA" id="ARBA00012438"/>
    </source>
</evidence>
<dbReference type="Gene3D" id="1.10.287.130">
    <property type="match status" value="1"/>
</dbReference>
<evidence type="ECO:0000256" key="3">
    <source>
        <dbReference type="ARBA" id="ARBA00022553"/>
    </source>
</evidence>
<dbReference type="SUPFAM" id="SSF55874">
    <property type="entry name" value="ATPase domain of HSP90 chaperone/DNA topoisomerase II/histidine kinase"/>
    <property type="match status" value="1"/>
</dbReference>
<feature type="region of interest" description="Disordered" evidence="8">
    <location>
        <begin position="404"/>
        <end position="432"/>
    </location>
</feature>
<dbReference type="PANTHER" id="PTHR45453:SF1">
    <property type="entry name" value="PHOSPHATE REGULON SENSOR PROTEIN PHOR"/>
    <property type="match status" value="1"/>
</dbReference>
<evidence type="ECO:0000256" key="8">
    <source>
        <dbReference type="SAM" id="MobiDB-lite"/>
    </source>
</evidence>
<dbReference type="SUPFAM" id="SSF47384">
    <property type="entry name" value="Homodimeric domain of signal transducing histidine kinase"/>
    <property type="match status" value="1"/>
</dbReference>
<evidence type="ECO:0000256" key="6">
    <source>
        <dbReference type="ARBA" id="ARBA00023012"/>
    </source>
</evidence>
<dbReference type="EC" id="2.7.13.3" evidence="2"/>
<dbReference type="SMART" id="SM00388">
    <property type="entry name" value="HisKA"/>
    <property type="match status" value="1"/>
</dbReference>
<protein>
    <recommendedName>
        <fullName evidence="2">histidine kinase</fullName>
        <ecNumber evidence="2">2.7.13.3</ecNumber>
    </recommendedName>
</protein>
<accession>A0A842HWG8</accession>
<dbReference type="RefSeq" id="WP_185800532.1">
    <property type="nucleotide sequence ID" value="NZ_JACJVJ010000001.1"/>
</dbReference>
<dbReference type="CDD" id="cd00082">
    <property type="entry name" value="HisKA"/>
    <property type="match status" value="1"/>
</dbReference>
<dbReference type="InterPro" id="IPR003594">
    <property type="entry name" value="HATPase_dom"/>
</dbReference>
<dbReference type="InterPro" id="IPR000014">
    <property type="entry name" value="PAS"/>
</dbReference>
<dbReference type="InterPro" id="IPR004358">
    <property type="entry name" value="Sig_transdc_His_kin-like_C"/>
</dbReference>
<keyword evidence="5" id="KW-0418">Kinase</keyword>
<sequence length="432" mass="46903">MAEITPPRAIVALLTLFGLGWAGYAAGAPPLGLALGCLGGAVFGAILLWRPAPERPEPEPQAAPEPPEEALFPTLEELMNAIDDPSLLVIGRRVVRANPAAQALLGTHIIGQDVRLAIRHPAAAERLIGDTKDDESRIAIELVGIGERERPWELVIHELKNNTRFVRLADRSGTQAAEKMRVDFVANASHELRTPLASLLGYIETLQDGAAKDKKTRNRFLEVMHGEASRMQRLIGDLMSLSRIEAERFRPPAETIELGPLIDEACQATCATLGTDLAQIRIESADKSVAIAGDRVQIAQLVSNLVGNALKYSPEESPVTVAYESVSETMVRLVIEDRGEGISPEHLPRLTERFYRVDPGRSRSMGGTGLGLAIVKHIVERHRGRLNIESEPGVGTRVIVHLPKNPPTLSSARNESVTKADAPSLVAMRDSR</sequence>
<dbReference type="Gene3D" id="3.30.565.10">
    <property type="entry name" value="Histidine kinase-like ATPase, C-terminal domain"/>
    <property type="match status" value="1"/>
</dbReference>
<dbReference type="InterPro" id="IPR050351">
    <property type="entry name" value="BphY/WalK/GraS-like"/>
</dbReference>
<dbReference type="GO" id="GO:0004721">
    <property type="term" value="F:phosphoprotein phosphatase activity"/>
    <property type="evidence" value="ECO:0007669"/>
    <property type="project" value="TreeGrafter"/>
</dbReference>
<proteinExistence type="predicted"/>
<keyword evidence="3" id="KW-0597">Phosphoprotein</keyword>
<comment type="caution">
    <text evidence="10">The sequence shown here is derived from an EMBL/GenBank/DDBJ whole genome shotgun (WGS) entry which is preliminary data.</text>
</comment>
<dbReference type="GO" id="GO:0005886">
    <property type="term" value="C:plasma membrane"/>
    <property type="evidence" value="ECO:0007669"/>
    <property type="project" value="TreeGrafter"/>
</dbReference>
<feature type="compositionally biased region" description="Polar residues" evidence="8">
    <location>
        <begin position="407"/>
        <end position="417"/>
    </location>
</feature>
<keyword evidence="6" id="KW-0902">Two-component regulatory system</keyword>
<dbReference type="SMART" id="SM00387">
    <property type="entry name" value="HATPase_c"/>
    <property type="match status" value="1"/>
</dbReference>
<dbReference type="InterPro" id="IPR036097">
    <property type="entry name" value="HisK_dim/P_sf"/>
</dbReference>
<evidence type="ECO:0000313" key="10">
    <source>
        <dbReference type="EMBL" id="MBC2777312.1"/>
    </source>
</evidence>
<dbReference type="InterPro" id="IPR036890">
    <property type="entry name" value="HATPase_C_sf"/>
</dbReference>
<evidence type="ECO:0000256" key="5">
    <source>
        <dbReference type="ARBA" id="ARBA00022777"/>
    </source>
</evidence>
<feature type="domain" description="Histidine kinase" evidence="9">
    <location>
        <begin position="187"/>
        <end position="406"/>
    </location>
</feature>
<dbReference type="FunFam" id="3.30.565.10:FF:000006">
    <property type="entry name" value="Sensor histidine kinase WalK"/>
    <property type="match status" value="1"/>
</dbReference>
<dbReference type="PANTHER" id="PTHR45453">
    <property type="entry name" value="PHOSPHATE REGULON SENSOR PROTEIN PHOR"/>
    <property type="match status" value="1"/>
</dbReference>
<dbReference type="AlphaFoldDB" id="A0A842HWG8"/>
<dbReference type="PRINTS" id="PR00344">
    <property type="entry name" value="BCTRLSENSOR"/>
</dbReference>
<evidence type="ECO:0000256" key="7">
    <source>
        <dbReference type="ARBA" id="ARBA00023136"/>
    </source>
</evidence>
<dbReference type="Pfam" id="PF02518">
    <property type="entry name" value="HATPase_c"/>
    <property type="match status" value="1"/>
</dbReference>
<dbReference type="EMBL" id="JACJVJ010000001">
    <property type="protein sequence ID" value="MBC2777312.1"/>
    <property type="molecule type" value="Genomic_DNA"/>
</dbReference>
<dbReference type="InterPro" id="IPR005467">
    <property type="entry name" value="His_kinase_dom"/>
</dbReference>
<evidence type="ECO:0000256" key="1">
    <source>
        <dbReference type="ARBA" id="ARBA00000085"/>
    </source>
</evidence>
<keyword evidence="11" id="KW-1185">Reference proteome</keyword>
<evidence type="ECO:0000313" key="11">
    <source>
        <dbReference type="Proteomes" id="UP000564378"/>
    </source>
</evidence>
<dbReference type="Pfam" id="PF13188">
    <property type="entry name" value="PAS_8"/>
    <property type="match status" value="1"/>
</dbReference>
<dbReference type="FunFam" id="1.10.287.130:FF:000001">
    <property type="entry name" value="Two-component sensor histidine kinase"/>
    <property type="match status" value="1"/>
</dbReference>
<comment type="catalytic activity">
    <reaction evidence="1">
        <text>ATP + protein L-histidine = ADP + protein N-phospho-L-histidine.</text>
        <dbReference type="EC" id="2.7.13.3"/>
    </reaction>
</comment>
<dbReference type="GO" id="GO:0016036">
    <property type="term" value="P:cellular response to phosphate starvation"/>
    <property type="evidence" value="ECO:0007669"/>
    <property type="project" value="TreeGrafter"/>
</dbReference>
<dbReference type="Proteomes" id="UP000564378">
    <property type="component" value="Unassembled WGS sequence"/>
</dbReference>
<keyword evidence="7" id="KW-0472">Membrane</keyword>
<dbReference type="PROSITE" id="PS50109">
    <property type="entry name" value="HIS_KIN"/>
    <property type="match status" value="1"/>
</dbReference>
<dbReference type="GO" id="GO:0000155">
    <property type="term" value="F:phosphorelay sensor kinase activity"/>
    <property type="evidence" value="ECO:0007669"/>
    <property type="project" value="InterPro"/>
</dbReference>
<keyword evidence="4" id="KW-0808">Transferase</keyword>
<dbReference type="Pfam" id="PF00512">
    <property type="entry name" value="HisKA"/>
    <property type="match status" value="1"/>
</dbReference>
<evidence type="ECO:0000259" key="9">
    <source>
        <dbReference type="PROSITE" id="PS50109"/>
    </source>
</evidence>
<gene>
    <name evidence="10" type="ORF">H6P80_06735</name>
</gene>
<dbReference type="InterPro" id="IPR003661">
    <property type="entry name" value="HisK_dim/P_dom"/>
</dbReference>
<evidence type="ECO:0000256" key="4">
    <source>
        <dbReference type="ARBA" id="ARBA00022679"/>
    </source>
</evidence>
<reference evidence="10 11" key="1">
    <citation type="submission" date="2020-08" db="EMBL/GenBank/DDBJ databases">
        <title>Draft genome sequence of Parasphingopyxis sp. GrpM-11.</title>
        <authorList>
            <person name="Oh J."/>
            <person name="Roh D.-H."/>
        </authorList>
    </citation>
    <scope>NUCLEOTIDE SEQUENCE [LARGE SCALE GENOMIC DNA]</scope>
    <source>
        <strain evidence="10 11">GrpM-11</strain>
    </source>
</reference>